<feature type="transmembrane region" description="Helical" evidence="1">
    <location>
        <begin position="54"/>
        <end position="73"/>
    </location>
</feature>
<gene>
    <name evidence="2" type="ORF">GU90_01370</name>
</gene>
<evidence type="ECO:0000256" key="1">
    <source>
        <dbReference type="SAM" id="Phobius"/>
    </source>
</evidence>
<reference evidence="2 3" key="1">
    <citation type="submission" date="2014-06" db="EMBL/GenBank/DDBJ databases">
        <title>Saccharopolyspora rectivirgula DSM-43113 Genome sequencing.</title>
        <authorList>
            <person name="Barrera C."/>
            <person name="Millon L."/>
            <person name="Rognon B."/>
            <person name="Zaugg C."/>
            <person name="Monod M."/>
        </authorList>
    </citation>
    <scope>NUCLEOTIDE SEQUENCE [LARGE SCALE GENOMIC DNA]</scope>
    <source>
        <strain evidence="2 3">DSM 43113</strain>
    </source>
</reference>
<dbReference type="RefSeq" id="WP_029721001.1">
    <property type="nucleotide sequence ID" value="NZ_JNVU01000005.1"/>
</dbReference>
<name>A0A073BDM2_9PSEU</name>
<accession>A0A073BDM2</accession>
<comment type="caution">
    <text evidence="2">The sequence shown here is derived from an EMBL/GenBank/DDBJ whole genome shotgun (WGS) entry which is preliminary data.</text>
</comment>
<dbReference type="STRING" id="28042.GU90_01370"/>
<proteinExistence type="predicted"/>
<organism evidence="2 3">
    <name type="scientific">Saccharopolyspora rectivirgula</name>
    <dbReference type="NCBI Taxonomy" id="28042"/>
    <lineage>
        <taxon>Bacteria</taxon>
        <taxon>Bacillati</taxon>
        <taxon>Actinomycetota</taxon>
        <taxon>Actinomycetes</taxon>
        <taxon>Pseudonocardiales</taxon>
        <taxon>Pseudonocardiaceae</taxon>
        <taxon>Saccharopolyspora</taxon>
    </lineage>
</organism>
<dbReference type="OrthoDB" id="5181921at2"/>
<dbReference type="eggNOG" id="ENOG5032H51">
    <property type="taxonomic scope" value="Bacteria"/>
</dbReference>
<keyword evidence="1" id="KW-1133">Transmembrane helix</keyword>
<sequence>MSERSTVMRALHELGLGAWFGGSLMGAVGLNGAANSMGDRGQTRRISSAGWAKWAPVNAAALGAYVVGGVGLLKANRARIKYQQGVAASSFWKSAVTGAALAATAYSAVLGKRVAQATSEQTDESHQPHPGQAPDVAAIERRLRVTQWAVPALTGALVVLNALQGEQQRGDQEIRGYLAQNLWPLG</sequence>
<evidence type="ECO:0000313" key="2">
    <source>
        <dbReference type="EMBL" id="KEI45879.1"/>
    </source>
</evidence>
<feature type="transmembrane region" description="Helical" evidence="1">
    <location>
        <begin position="12"/>
        <end position="34"/>
    </location>
</feature>
<protein>
    <submittedName>
        <fullName evidence="2">Uncharacterized protein</fullName>
    </submittedName>
</protein>
<keyword evidence="3" id="KW-1185">Reference proteome</keyword>
<dbReference type="AlphaFoldDB" id="A0A073BDM2"/>
<keyword evidence="1" id="KW-0472">Membrane</keyword>
<keyword evidence="1" id="KW-0812">Transmembrane</keyword>
<evidence type="ECO:0000313" key="3">
    <source>
        <dbReference type="Proteomes" id="UP000031419"/>
    </source>
</evidence>
<dbReference type="Proteomes" id="UP000031419">
    <property type="component" value="Unassembled WGS sequence"/>
</dbReference>
<dbReference type="EMBL" id="JNVU01000005">
    <property type="protein sequence ID" value="KEI45879.1"/>
    <property type="molecule type" value="Genomic_DNA"/>
</dbReference>